<dbReference type="InterPro" id="IPR017961">
    <property type="entry name" value="DNA_pol_Y-fam_little_finger"/>
</dbReference>
<evidence type="ECO:0000256" key="4">
    <source>
        <dbReference type="ARBA" id="ARBA00022679"/>
    </source>
</evidence>
<dbReference type="Gene3D" id="3.30.1490.100">
    <property type="entry name" value="DNA polymerase, Y-family, little finger domain"/>
    <property type="match status" value="1"/>
</dbReference>
<dbReference type="GO" id="GO:0042276">
    <property type="term" value="P:error-prone translesion synthesis"/>
    <property type="evidence" value="ECO:0007669"/>
    <property type="project" value="TreeGrafter"/>
</dbReference>
<feature type="region of interest" description="Disordered" evidence="13">
    <location>
        <begin position="731"/>
        <end position="823"/>
    </location>
</feature>
<feature type="compositionally biased region" description="Low complexity" evidence="13">
    <location>
        <begin position="783"/>
        <end position="818"/>
    </location>
</feature>
<dbReference type="Gene3D" id="1.10.150.810">
    <property type="match status" value="1"/>
</dbReference>
<evidence type="ECO:0000313" key="16">
    <source>
        <dbReference type="Proteomes" id="UP000256970"/>
    </source>
</evidence>
<dbReference type="STRING" id="3088.A0A383WPR7"/>
<comment type="similarity">
    <text evidence="1">Belongs to the DNA polymerase type-Y family.</text>
</comment>
<dbReference type="PROSITE" id="PS50173">
    <property type="entry name" value="UMUC"/>
    <property type="match status" value="1"/>
</dbReference>
<dbReference type="FunFam" id="3.40.1170.60:FF:000012">
    <property type="entry name" value="Putative DNA-directed polymerase kappa"/>
    <property type="match status" value="1"/>
</dbReference>
<evidence type="ECO:0000256" key="3">
    <source>
        <dbReference type="ARBA" id="ARBA00016178"/>
    </source>
</evidence>
<evidence type="ECO:0000256" key="1">
    <source>
        <dbReference type="ARBA" id="ARBA00010945"/>
    </source>
</evidence>
<evidence type="ECO:0000256" key="13">
    <source>
        <dbReference type="SAM" id="MobiDB-lite"/>
    </source>
</evidence>
<dbReference type="SUPFAM" id="SSF56672">
    <property type="entry name" value="DNA/RNA polymerases"/>
    <property type="match status" value="1"/>
</dbReference>
<feature type="region of interest" description="Disordered" evidence="13">
    <location>
        <begin position="584"/>
        <end position="603"/>
    </location>
</feature>
<keyword evidence="9" id="KW-0460">Magnesium</keyword>
<evidence type="ECO:0000256" key="6">
    <source>
        <dbReference type="ARBA" id="ARBA00022705"/>
    </source>
</evidence>
<evidence type="ECO:0000256" key="11">
    <source>
        <dbReference type="ARBA" id="ARBA00023204"/>
    </source>
</evidence>
<evidence type="ECO:0000256" key="12">
    <source>
        <dbReference type="ARBA" id="ARBA00049244"/>
    </source>
</evidence>
<comment type="catalytic activity">
    <reaction evidence="12">
        <text>DNA(n) + a 2'-deoxyribonucleoside 5'-triphosphate = DNA(n+1) + diphosphate</text>
        <dbReference type="Rhea" id="RHEA:22508"/>
        <dbReference type="Rhea" id="RHEA-COMP:17339"/>
        <dbReference type="Rhea" id="RHEA-COMP:17340"/>
        <dbReference type="ChEBI" id="CHEBI:33019"/>
        <dbReference type="ChEBI" id="CHEBI:61560"/>
        <dbReference type="ChEBI" id="CHEBI:173112"/>
        <dbReference type="EC" id="2.7.7.7"/>
    </reaction>
</comment>
<dbReference type="InterPro" id="IPR022880">
    <property type="entry name" value="DNApol_IV"/>
</dbReference>
<feature type="domain" description="UmuC" evidence="14">
    <location>
        <begin position="143"/>
        <end position="323"/>
    </location>
</feature>
<dbReference type="Proteomes" id="UP000256970">
    <property type="component" value="Unassembled WGS sequence"/>
</dbReference>
<keyword evidence="6" id="KW-0235">DNA replication</keyword>
<gene>
    <name evidence="15" type="ORF">BQ4739_LOCUS19735</name>
</gene>
<keyword evidence="10" id="KW-0239">DNA-directed DNA polymerase</keyword>
<dbReference type="GO" id="GO:0003684">
    <property type="term" value="F:damaged DNA binding"/>
    <property type="evidence" value="ECO:0007669"/>
    <property type="project" value="InterPro"/>
</dbReference>
<dbReference type="Pfam" id="PF11798">
    <property type="entry name" value="IMS_HHH"/>
    <property type="match status" value="1"/>
</dbReference>
<dbReference type="EMBL" id="FNXT01001367">
    <property type="protein sequence ID" value="SZX79460.1"/>
    <property type="molecule type" value="Genomic_DNA"/>
</dbReference>
<keyword evidence="4" id="KW-0808">Transferase</keyword>
<dbReference type="GO" id="GO:0006260">
    <property type="term" value="P:DNA replication"/>
    <property type="evidence" value="ECO:0007669"/>
    <property type="project" value="UniProtKB-KW"/>
</dbReference>
<reference evidence="15 16" key="1">
    <citation type="submission" date="2016-10" db="EMBL/GenBank/DDBJ databases">
        <authorList>
            <person name="Cai Z."/>
        </authorList>
    </citation>
    <scope>NUCLEOTIDE SEQUENCE [LARGE SCALE GENOMIC DNA]</scope>
</reference>
<dbReference type="GO" id="GO:0006281">
    <property type="term" value="P:DNA repair"/>
    <property type="evidence" value="ECO:0007669"/>
    <property type="project" value="UniProtKB-KW"/>
</dbReference>
<evidence type="ECO:0000256" key="9">
    <source>
        <dbReference type="ARBA" id="ARBA00022842"/>
    </source>
</evidence>
<evidence type="ECO:0000256" key="10">
    <source>
        <dbReference type="ARBA" id="ARBA00022932"/>
    </source>
</evidence>
<feature type="compositionally biased region" description="Low complexity" evidence="13">
    <location>
        <begin position="517"/>
        <end position="553"/>
    </location>
</feature>
<dbReference type="InterPro" id="IPR024728">
    <property type="entry name" value="PolY_HhH_motif"/>
</dbReference>
<dbReference type="EC" id="2.7.7.7" evidence="2"/>
<feature type="compositionally biased region" description="Low complexity" evidence="13">
    <location>
        <begin position="919"/>
        <end position="950"/>
    </location>
</feature>
<dbReference type="CDD" id="cd03586">
    <property type="entry name" value="PolY_Pol_IV_kappa"/>
    <property type="match status" value="1"/>
</dbReference>
<dbReference type="FunFam" id="1.10.150.810:FF:000001">
    <property type="entry name" value="DNA polymerase kappa"/>
    <property type="match status" value="1"/>
</dbReference>
<dbReference type="FunFam" id="1.10.150.810:FF:000003">
    <property type="entry name" value="DNA polymerase kappa subunit"/>
    <property type="match status" value="1"/>
</dbReference>
<evidence type="ECO:0000259" key="14">
    <source>
        <dbReference type="PROSITE" id="PS50173"/>
    </source>
</evidence>
<dbReference type="HAMAP" id="MF_01113">
    <property type="entry name" value="DNApol_IV"/>
    <property type="match status" value="1"/>
</dbReference>
<dbReference type="InterPro" id="IPR001126">
    <property type="entry name" value="UmuC"/>
</dbReference>
<evidence type="ECO:0000313" key="15">
    <source>
        <dbReference type="EMBL" id="SZX79460.1"/>
    </source>
</evidence>
<evidence type="ECO:0000256" key="5">
    <source>
        <dbReference type="ARBA" id="ARBA00022695"/>
    </source>
</evidence>
<dbReference type="Pfam" id="PF11799">
    <property type="entry name" value="IMS_C"/>
    <property type="match status" value="1"/>
</dbReference>
<keyword evidence="5" id="KW-0548">Nucleotidyltransferase</keyword>
<dbReference type="FunFam" id="3.30.1490.100:FF:000004">
    <property type="entry name" value="DNA polymerase IV"/>
    <property type="match status" value="1"/>
</dbReference>
<name>A0A383WPR7_TETOB</name>
<protein>
    <recommendedName>
        <fullName evidence="3">DNA polymerase kappa</fullName>
        <ecNumber evidence="2">2.7.7.7</ecNumber>
    </recommendedName>
</protein>
<accession>A0A383WPR7</accession>
<feature type="compositionally biased region" description="Low complexity" evidence="13">
    <location>
        <begin position="734"/>
        <end position="770"/>
    </location>
</feature>
<feature type="region of interest" description="Disordered" evidence="13">
    <location>
        <begin position="910"/>
        <end position="963"/>
    </location>
</feature>
<proteinExistence type="inferred from homology"/>
<evidence type="ECO:0000256" key="8">
    <source>
        <dbReference type="ARBA" id="ARBA00022763"/>
    </source>
</evidence>
<keyword evidence="16" id="KW-1185">Reference proteome</keyword>
<dbReference type="SUPFAM" id="SSF100879">
    <property type="entry name" value="Lesion bypass DNA polymerase (Y-family), little finger domain"/>
    <property type="match status" value="1"/>
</dbReference>
<organism evidence="15 16">
    <name type="scientific">Tetradesmus obliquus</name>
    <name type="common">Green alga</name>
    <name type="synonym">Acutodesmus obliquus</name>
    <dbReference type="NCBI Taxonomy" id="3088"/>
    <lineage>
        <taxon>Eukaryota</taxon>
        <taxon>Viridiplantae</taxon>
        <taxon>Chlorophyta</taxon>
        <taxon>core chlorophytes</taxon>
        <taxon>Chlorophyceae</taxon>
        <taxon>CS clade</taxon>
        <taxon>Sphaeropleales</taxon>
        <taxon>Scenedesmaceae</taxon>
        <taxon>Tetradesmus</taxon>
    </lineage>
</organism>
<keyword evidence="11" id="KW-0234">DNA repair</keyword>
<dbReference type="GO" id="GO:0003887">
    <property type="term" value="F:DNA-directed DNA polymerase activity"/>
    <property type="evidence" value="ECO:0007669"/>
    <property type="project" value="UniProtKB-KW"/>
</dbReference>
<dbReference type="InterPro" id="IPR043502">
    <property type="entry name" value="DNA/RNA_pol_sf"/>
</dbReference>
<keyword evidence="7" id="KW-0479">Metal-binding</keyword>
<dbReference type="Gene3D" id="3.40.1170.60">
    <property type="match status" value="1"/>
</dbReference>
<dbReference type="PANTHER" id="PTHR11076">
    <property type="entry name" value="DNA REPAIR POLYMERASE UMUC / TRANSFERASE FAMILY MEMBER"/>
    <property type="match status" value="1"/>
</dbReference>
<feature type="region of interest" description="Disordered" evidence="13">
    <location>
        <begin position="1"/>
        <end position="24"/>
    </location>
</feature>
<dbReference type="GO" id="GO:0005634">
    <property type="term" value="C:nucleus"/>
    <property type="evidence" value="ECO:0007669"/>
    <property type="project" value="TreeGrafter"/>
</dbReference>
<dbReference type="InterPro" id="IPR050116">
    <property type="entry name" value="DNA_polymerase-Y"/>
</dbReference>
<sequence length="963" mass="101955">MAEDQAAGAAAAGLAGQAPPGHADAQAVHVRPLDAHVAVQPSKAAAAASQQPSWQQYNSVFTASKAGMQNVDKEKVKRIVYEMSKDSAHFKNEQRKQAQVDVRIAQLKARAASLSQAELAAHQKAADAKLAQLEAGRDLSRTWLHADMDAFYASVEELDRPDLASKPMAVGGMGMITTANYEARKFGVRSAMPGFIARKLCPQLVFVKPDFRKYEAASAATREVFKLYDPHFVAGSLDEAYLDVTDYCAAHSMTGEQVAAALRAGVEAATRLTCSVGVAPNATLAKVASDLNKPNGQALVGSSREAVMAFVQDLPIRKVPGIGKVSEQTLNALGITSCGHLLQQRALISALFSSISSHFFLSAGLGLGATQHGSSRGDEGGAGAGGGVSRKGISCERTFANMSSPAEMEKMAETLVHHLAADMESEGIAAKTLTLKLKTTDFAVRTRGVTLPGHVHTPQQMLPPVLKLLRAELPCEIRLMGVRGSALRRVVTAGDALDAAAAGGRLNALQRMILQGRRQQQQQQQQQGEAADQQDSGGQQQQQQDGGQCAAAGEESGQLAQHMEEHRAAAAALSYDVLDLLDDDDEDDAEGFEHSGAGCSHAGWGDEGATASGASDEVGAAAAAAAAAGTAPMGRVAGAVAAGQQMEGHQELPQEQQQWQHWQQECVHGDQLVAQLAALHQQQQQQQQQLQGAQSSPAVKRAKLNCPQHSFAEGCQQQQQQQQALGMLALPHRQQQQQQPQQLPPTWGAAGDPAADQPAKLQEQQQQQGGPPLPRSQWCKASQLPNLDQQWQQQQQQRPLQGQQAQQMQQQQPHDQLPTCMPYGIDGVQQQQQQQLHSRHGLEAGSHAGMHAAAAAATSTQQHGKGGRSSRGTSSSSSTWACLACTFSGNKQVMLRCELCGTPKGSNTPPAPGWLSGDAANTAAAAAHSKPGGQQAGRRGQGRSSSRASGKQLTLEQVVLPPR</sequence>
<dbReference type="GO" id="GO:0046872">
    <property type="term" value="F:metal ion binding"/>
    <property type="evidence" value="ECO:0007669"/>
    <property type="project" value="UniProtKB-KW"/>
</dbReference>
<dbReference type="PANTHER" id="PTHR11076:SF33">
    <property type="entry name" value="DNA POLYMERASE KAPPA"/>
    <property type="match status" value="1"/>
</dbReference>
<evidence type="ECO:0000256" key="2">
    <source>
        <dbReference type="ARBA" id="ARBA00012417"/>
    </source>
</evidence>
<feature type="region of interest" description="Disordered" evidence="13">
    <location>
        <begin position="848"/>
        <end position="877"/>
    </location>
</feature>
<feature type="region of interest" description="Disordered" evidence="13">
    <location>
        <begin position="517"/>
        <end position="565"/>
    </location>
</feature>
<dbReference type="Pfam" id="PF00817">
    <property type="entry name" value="IMS"/>
    <property type="match status" value="1"/>
</dbReference>
<dbReference type="NCBIfam" id="NF002677">
    <property type="entry name" value="PRK02406.1"/>
    <property type="match status" value="1"/>
</dbReference>
<keyword evidence="8" id="KW-0227">DNA damage</keyword>
<dbReference type="InterPro" id="IPR043128">
    <property type="entry name" value="Rev_trsase/Diguanyl_cyclase"/>
</dbReference>
<dbReference type="InterPro" id="IPR036775">
    <property type="entry name" value="DNA_pol_Y-fam_lit_finger_sf"/>
</dbReference>
<feature type="compositionally biased region" description="Low complexity" evidence="13">
    <location>
        <begin position="1"/>
        <end position="23"/>
    </location>
</feature>
<evidence type="ECO:0000256" key="7">
    <source>
        <dbReference type="ARBA" id="ARBA00022723"/>
    </source>
</evidence>
<dbReference type="AlphaFoldDB" id="A0A383WPR7"/>
<dbReference type="Gene3D" id="1.10.150.20">
    <property type="entry name" value="5' to 3' exonuclease, C-terminal subdomain"/>
    <property type="match status" value="1"/>
</dbReference>
<feature type="compositionally biased region" description="Low complexity" evidence="13">
    <location>
        <begin position="848"/>
        <end position="860"/>
    </location>
</feature>
<dbReference type="Gene3D" id="3.30.70.270">
    <property type="match status" value="1"/>
</dbReference>